<dbReference type="EMBL" id="CALQ01000280">
    <property type="protein sequence ID" value="CCM13482.1"/>
    <property type="molecule type" value="Genomic_DNA"/>
</dbReference>
<protein>
    <submittedName>
        <fullName evidence="2">Uncharacterized protein</fullName>
    </submittedName>
</protein>
<sequence>MDEWCPWQNRKQSSSCMPQRTQPRRTMIRGATASLSACACAYYPGVYAHVWVRASALLSTLATTRSLPLSLSPPACTLATHLRVLCVLGGYTGSTLL</sequence>
<organism evidence="2">
    <name type="scientific">Leishmania guyanensis</name>
    <dbReference type="NCBI Taxonomy" id="5670"/>
    <lineage>
        <taxon>Eukaryota</taxon>
        <taxon>Discoba</taxon>
        <taxon>Euglenozoa</taxon>
        <taxon>Kinetoplastea</taxon>
        <taxon>Metakinetoplastina</taxon>
        <taxon>Trypanosomatida</taxon>
        <taxon>Trypanosomatidae</taxon>
        <taxon>Leishmaniinae</taxon>
        <taxon>Leishmania</taxon>
        <taxon>Leishmania guyanensis species complex</taxon>
    </lineage>
</organism>
<accession>A0A1E1IQI4</accession>
<gene>
    <name evidence="2" type="primary">LgM4147LRVhigh.10.00310.00530</name>
    <name evidence="2" type="ORF">BN36_1009950</name>
</gene>
<dbReference type="AlphaFoldDB" id="A0A1E1IQI4"/>
<reference evidence="2" key="1">
    <citation type="submission" date="2012-08" db="EMBL/GenBank/DDBJ databases">
        <title>Comparative genomics of metastatic and non-metastatic Leishmania guyanensis provides insights into polygenic factors involved in Leishmania RNA virus infection.</title>
        <authorList>
            <person name="Smith D."/>
            <person name="Hertz-Fowler C."/>
            <person name="Martin R."/>
            <person name="Dickens N."/>
            <person name="Fasel N."/>
            <person name="Falquet L."/>
            <person name="Beverley S."/>
            <person name="Zangger H."/>
            <person name="Calderon-Copete S."/>
            <person name="Mottram J."/>
            <person name="Xenarios I."/>
        </authorList>
    </citation>
    <scope>NUCLEOTIDE SEQUENCE</scope>
    <source>
        <strain evidence="2">MHOM/BR/75/M4147/SSU:IR2SAT-LUC</strain>
    </source>
</reference>
<feature type="region of interest" description="Disordered" evidence="1">
    <location>
        <begin position="1"/>
        <end position="21"/>
    </location>
</feature>
<evidence type="ECO:0000313" key="2">
    <source>
        <dbReference type="EMBL" id="CCM13482.1"/>
    </source>
</evidence>
<name>A0A1E1IQI4_LEIGU</name>
<evidence type="ECO:0000256" key="1">
    <source>
        <dbReference type="SAM" id="MobiDB-lite"/>
    </source>
</evidence>
<proteinExistence type="predicted"/>
<feature type="compositionally biased region" description="Polar residues" evidence="1">
    <location>
        <begin position="9"/>
        <end position="21"/>
    </location>
</feature>